<dbReference type="EMBL" id="JYDJ01000386">
    <property type="protein sequence ID" value="KRX36102.1"/>
    <property type="molecule type" value="Genomic_DNA"/>
</dbReference>
<accession>A0A0V0TAV5</accession>
<dbReference type="Proteomes" id="UP000055048">
    <property type="component" value="Unassembled WGS sequence"/>
</dbReference>
<keyword evidence="3" id="KW-1185">Reference proteome</keyword>
<dbReference type="STRING" id="144512.A0A0V0TAV5"/>
<sequence length="112" mass="12585">MGKQSRPAQEKVSTAAASVGQARSDWGRRNHAEVLYPGLFKCTICTFTECVYSRFSNHCMKHGLHLELHCTICTKMFSSIYSVACHYSRCAKTLRIPENPEIPSGSHLNDLH</sequence>
<proteinExistence type="predicted"/>
<comment type="caution">
    <text evidence="2">The sequence shown here is derived from an EMBL/GenBank/DDBJ whole genome shotgun (WGS) entry which is preliminary data.</text>
</comment>
<gene>
    <name evidence="2" type="ORF">T05_4484</name>
</gene>
<evidence type="ECO:0000313" key="3">
    <source>
        <dbReference type="Proteomes" id="UP000055048"/>
    </source>
</evidence>
<protein>
    <submittedName>
        <fullName evidence="2">Uncharacterized protein</fullName>
    </submittedName>
</protein>
<dbReference type="OrthoDB" id="5937268at2759"/>
<name>A0A0V0TAV5_9BILA</name>
<evidence type="ECO:0000256" key="1">
    <source>
        <dbReference type="SAM" id="MobiDB-lite"/>
    </source>
</evidence>
<dbReference type="AlphaFoldDB" id="A0A0V0TAV5"/>
<reference evidence="2 3" key="1">
    <citation type="submission" date="2015-01" db="EMBL/GenBank/DDBJ databases">
        <title>Evolution of Trichinella species and genotypes.</title>
        <authorList>
            <person name="Korhonen P.K."/>
            <person name="Edoardo P."/>
            <person name="Giuseppe L.R."/>
            <person name="Gasser R.B."/>
        </authorList>
    </citation>
    <scope>NUCLEOTIDE SEQUENCE [LARGE SCALE GENOMIC DNA]</scope>
    <source>
        <strain evidence="2">ISS417</strain>
    </source>
</reference>
<evidence type="ECO:0000313" key="2">
    <source>
        <dbReference type="EMBL" id="KRX36102.1"/>
    </source>
</evidence>
<organism evidence="2 3">
    <name type="scientific">Trichinella murrelli</name>
    <dbReference type="NCBI Taxonomy" id="144512"/>
    <lineage>
        <taxon>Eukaryota</taxon>
        <taxon>Metazoa</taxon>
        <taxon>Ecdysozoa</taxon>
        <taxon>Nematoda</taxon>
        <taxon>Enoplea</taxon>
        <taxon>Dorylaimia</taxon>
        <taxon>Trichinellida</taxon>
        <taxon>Trichinellidae</taxon>
        <taxon>Trichinella</taxon>
    </lineage>
</organism>
<feature type="region of interest" description="Disordered" evidence="1">
    <location>
        <begin position="1"/>
        <end position="23"/>
    </location>
</feature>